<dbReference type="SUPFAM" id="SSF52266">
    <property type="entry name" value="SGNH hydrolase"/>
    <property type="match status" value="1"/>
</dbReference>
<dbReference type="InterPro" id="IPR013830">
    <property type="entry name" value="SGNH_hydro"/>
</dbReference>
<dbReference type="InterPro" id="IPR051532">
    <property type="entry name" value="Ester_Hydrolysis_Enzymes"/>
</dbReference>
<dbReference type="CDD" id="cd01825">
    <property type="entry name" value="SGNH_hydrolase_peri1"/>
    <property type="match status" value="1"/>
</dbReference>
<accession>A0A6N2RCT6</accession>
<reference evidence="2" key="1">
    <citation type="submission" date="2019-11" db="EMBL/GenBank/DDBJ databases">
        <authorList>
            <person name="Feng L."/>
        </authorList>
    </citation>
    <scope>NUCLEOTIDE SEQUENCE</scope>
    <source>
        <strain evidence="2">BintestinalisLFYP9</strain>
    </source>
</reference>
<dbReference type="EMBL" id="CACRSU010000007">
    <property type="protein sequence ID" value="VYS78139.1"/>
    <property type="molecule type" value="Genomic_DNA"/>
</dbReference>
<dbReference type="InterPro" id="IPR036514">
    <property type="entry name" value="SGNH_hydro_sf"/>
</dbReference>
<feature type="domain" description="SGNH hydrolase-type esterase" evidence="1">
    <location>
        <begin position="157"/>
        <end position="332"/>
    </location>
</feature>
<proteinExistence type="predicted"/>
<dbReference type="Gene3D" id="3.40.50.1110">
    <property type="entry name" value="SGNH hydrolase"/>
    <property type="match status" value="1"/>
</dbReference>
<organism evidence="2">
    <name type="scientific">Bacteroides intestinalis</name>
    <dbReference type="NCBI Taxonomy" id="329854"/>
    <lineage>
        <taxon>Bacteria</taxon>
        <taxon>Pseudomonadati</taxon>
        <taxon>Bacteroidota</taxon>
        <taxon>Bacteroidia</taxon>
        <taxon>Bacteroidales</taxon>
        <taxon>Bacteroidaceae</taxon>
        <taxon>Bacteroides</taxon>
    </lineage>
</organism>
<evidence type="ECO:0000313" key="2">
    <source>
        <dbReference type="EMBL" id="VYS78139.1"/>
    </source>
</evidence>
<dbReference type="GO" id="GO:0016788">
    <property type="term" value="F:hydrolase activity, acting on ester bonds"/>
    <property type="evidence" value="ECO:0007669"/>
    <property type="project" value="UniProtKB-ARBA"/>
</dbReference>
<sequence>MKRLCMERNSTTGGGLMKRNNRIKIVLEVSKAYFSFVDNTDNADFKYKNPCHPCYLRMKDLFITTLFLLCFFPLHAQDPIPSCPLICKVTVNCDTLCSYSQRTDTVAVPQIAFPSGFQQLGENELTDSLGILNPFWEKLRLLHAGFSTDTIRIVHIGDSHIRGRILPRTTGTLLTETFGAISYTDMGINGAFCITFTRPDRISDIAALHPDLVILSFGTNESHNRRYNTLLHYRQMDELVRMLRDSLPNVPLLMTTPPGSYDSFRKSRRRRTYSINPRTAIAVETMRRFADDNGLAVWDMYEAVGGRQRACLNWQEAKLMRPDHVHYLPEGYVLQGELFYQALLKAYNDYVGY</sequence>
<dbReference type="PANTHER" id="PTHR30383:SF29">
    <property type="entry name" value="SGNH HYDROLASE-TYPE ESTERASE DOMAIN-CONTAINING PROTEIN"/>
    <property type="match status" value="1"/>
</dbReference>
<dbReference type="Pfam" id="PF13472">
    <property type="entry name" value="Lipase_GDSL_2"/>
    <property type="match status" value="1"/>
</dbReference>
<gene>
    <name evidence="2" type="ORF">BILFYP9_00552</name>
</gene>
<name>A0A6N2RCT6_9BACE</name>
<dbReference type="PANTHER" id="PTHR30383">
    <property type="entry name" value="THIOESTERASE 1/PROTEASE 1/LYSOPHOSPHOLIPASE L1"/>
    <property type="match status" value="1"/>
</dbReference>
<evidence type="ECO:0000259" key="1">
    <source>
        <dbReference type="Pfam" id="PF13472"/>
    </source>
</evidence>
<protein>
    <recommendedName>
        <fullName evidence="1">SGNH hydrolase-type esterase domain-containing protein</fullName>
    </recommendedName>
</protein>
<dbReference type="AlphaFoldDB" id="A0A6N2RCT6"/>